<protein>
    <submittedName>
        <fullName evidence="2">Cyclophilin-like fold protein</fullName>
    </submittedName>
</protein>
<dbReference type="Pfam" id="PF18050">
    <property type="entry name" value="Cyclophil_like2"/>
    <property type="match status" value="1"/>
</dbReference>
<comment type="caution">
    <text evidence="2">The sequence shown here is derived from an EMBL/GenBank/DDBJ whole genome shotgun (WGS) entry which is preliminary data.</text>
</comment>
<dbReference type="InterPro" id="IPR029000">
    <property type="entry name" value="Cyclophilin-like_dom_sf"/>
</dbReference>
<organism evidence="2 3">
    <name type="scientific">Alcaligenes xylosoxydans xylosoxydans</name>
    <name type="common">Achromobacter xylosoxidans</name>
    <dbReference type="NCBI Taxonomy" id="85698"/>
    <lineage>
        <taxon>Bacteria</taxon>
        <taxon>Pseudomonadati</taxon>
        <taxon>Pseudomonadota</taxon>
        <taxon>Betaproteobacteria</taxon>
        <taxon>Burkholderiales</taxon>
        <taxon>Alcaligenaceae</taxon>
        <taxon>Achromobacter</taxon>
    </lineage>
</organism>
<dbReference type="Gene3D" id="2.40.100.20">
    <property type="match status" value="1"/>
</dbReference>
<feature type="domain" description="Cyclophilin-like" evidence="1">
    <location>
        <begin position="5"/>
        <end position="106"/>
    </location>
</feature>
<dbReference type="AlphaFoldDB" id="A0A9X3R7J6"/>
<sequence length="118" mass="12528">MNIDLTVNGQVLSATLEDSAAARDFLALLPLTLDLEDYAATEKIAQLPKKLSTAGAPAGMTPSTGDITYYAPWGNLAIFYKGFRHSAGLVKLGRIDGDIQVLRAAGPLKARVDVAGRR</sequence>
<name>A0A9X3R7J6_ALCXX</name>
<dbReference type="RefSeq" id="WP_076468981.1">
    <property type="nucleotide sequence ID" value="NZ_JAPZVI010000063.1"/>
</dbReference>
<dbReference type="EMBL" id="JAPZVI010000063">
    <property type="protein sequence ID" value="MCZ8405992.1"/>
    <property type="molecule type" value="Genomic_DNA"/>
</dbReference>
<accession>A0A9X3R7J6</accession>
<dbReference type="InterPro" id="IPR041183">
    <property type="entry name" value="Cyclophilin-like"/>
</dbReference>
<dbReference type="SUPFAM" id="SSF50891">
    <property type="entry name" value="Cyclophilin-like"/>
    <property type="match status" value="1"/>
</dbReference>
<evidence type="ECO:0000313" key="3">
    <source>
        <dbReference type="Proteomes" id="UP001141992"/>
    </source>
</evidence>
<proteinExistence type="predicted"/>
<reference evidence="2" key="1">
    <citation type="submission" date="2022-12" db="EMBL/GenBank/DDBJ databases">
        <authorList>
            <person name="Voronina O.L."/>
            <person name="Kunda M.S."/>
            <person name="Ryzhova N."/>
            <person name="Aksenova E.I."/>
        </authorList>
    </citation>
    <scope>NUCLEOTIDE SEQUENCE</scope>
    <source>
        <strain evidence="2">SCCH136:Ach223948</strain>
    </source>
</reference>
<dbReference type="Proteomes" id="UP001141992">
    <property type="component" value="Unassembled WGS sequence"/>
</dbReference>
<evidence type="ECO:0000313" key="2">
    <source>
        <dbReference type="EMBL" id="MCZ8405992.1"/>
    </source>
</evidence>
<gene>
    <name evidence="2" type="ORF">O9570_31410</name>
</gene>
<evidence type="ECO:0000259" key="1">
    <source>
        <dbReference type="Pfam" id="PF18050"/>
    </source>
</evidence>